<keyword evidence="4 11" id="KW-0677">Repeat</keyword>
<keyword evidence="7 11" id="KW-0346">Stress response</keyword>
<dbReference type="SUPFAM" id="SSF49493">
    <property type="entry name" value="HSP40/DnaJ peptide-binding domain"/>
    <property type="match status" value="2"/>
</dbReference>
<dbReference type="PROSITE" id="PS51188">
    <property type="entry name" value="ZF_CR"/>
    <property type="match status" value="1"/>
</dbReference>
<dbReference type="InterPro" id="IPR012724">
    <property type="entry name" value="DnaJ"/>
</dbReference>
<sequence length="375" mass="39782">MSDYYELLGVSRDATADEIKKAYRKRARQLHPDVAGPGHEDEFKAVSVAYDVLSDADKRKMYDLGGEDALRGGPGGFPGGDFSDLGGMFQAFFGGGQGRGPISRARRGQDGMVAVPVTLADVAFGATKSVKVDTYVQCATCHGSCCAPGTSPVQCTGCNGQGQVQRVQRSFLGNIMTSVPCPECGGYGTKIVTPCRDCAGEGRNHVRRDIEINVPAGVSTGTRLRLSGQGEAGVGGGPAGDLYAIIQEEQHPSLERDGDDLYTELRVPMTAAALGANLSVETLDGDQEVTVRAGAQSGDDIRLEGLGVGRLRRKGRGDLHVVLTVETPTRLTDRQRELLEELAALRGEDGFVAVEEGLLDRIKNAGKGGKSRKRR</sequence>
<dbReference type="SUPFAM" id="SSF46565">
    <property type="entry name" value="Chaperone J-domain"/>
    <property type="match status" value="1"/>
</dbReference>
<feature type="zinc finger region" description="CR-type" evidence="12">
    <location>
        <begin position="125"/>
        <end position="207"/>
    </location>
</feature>
<keyword evidence="2 11" id="KW-0235">DNA replication</keyword>
<dbReference type="PANTHER" id="PTHR43096">
    <property type="entry name" value="DNAJ HOMOLOG 1, MITOCHONDRIAL-RELATED"/>
    <property type="match status" value="1"/>
</dbReference>
<evidence type="ECO:0000256" key="4">
    <source>
        <dbReference type="ARBA" id="ARBA00022737"/>
    </source>
</evidence>
<dbReference type="RefSeq" id="WP_166854807.1">
    <property type="nucleotide sequence ID" value="NZ_CP063989.1"/>
</dbReference>
<keyword evidence="8 11" id="KW-0143">Chaperone</keyword>
<dbReference type="GO" id="GO:0009408">
    <property type="term" value="P:response to heat"/>
    <property type="evidence" value="ECO:0007669"/>
    <property type="project" value="InterPro"/>
</dbReference>
<dbReference type="InterPro" id="IPR036869">
    <property type="entry name" value="J_dom_sf"/>
</dbReference>
<evidence type="ECO:0000256" key="9">
    <source>
        <dbReference type="ARBA" id="ARBA00061004"/>
    </source>
</evidence>
<dbReference type="GO" id="GO:0051082">
    <property type="term" value="F:unfolded protein binding"/>
    <property type="evidence" value="ECO:0007669"/>
    <property type="project" value="UniProtKB-UniRule"/>
</dbReference>
<organism evidence="15 16">
    <name type="scientific">Actinomyces respiraculi</name>
    <dbReference type="NCBI Taxonomy" id="2744574"/>
    <lineage>
        <taxon>Bacteria</taxon>
        <taxon>Bacillati</taxon>
        <taxon>Actinomycetota</taxon>
        <taxon>Actinomycetes</taxon>
        <taxon>Actinomycetales</taxon>
        <taxon>Actinomycetaceae</taxon>
        <taxon>Actinomyces</taxon>
    </lineage>
</organism>
<evidence type="ECO:0000259" key="14">
    <source>
        <dbReference type="PROSITE" id="PS51188"/>
    </source>
</evidence>
<comment type="similarity">
    <text evidence="9 11">Belongs to the DnaJ family.</text>
</comment>
<protein>
    <recommendedName>
        <fullName evidence="10 11">Chaperone protein DnaJ</fullName>
    </recommendedName>
</protein>
<reference evidence="15 16" key="1">
    <citation type="submission" date="2020-11" db="EMBL/GenBank/DDBJ databases">
        <title>Actinomyces sp. ZJ750.</title>
        <authorList>
            <person name="Zhou J."/>
        </authorList>
    </citation>
    <scope>NUCLEOTIDE SEQUENCE [LARGE SCALE GENOMIC DNA]</scope>
    <source>
        <strain evidence="15 16">ZJ750</strain>
    </source>
</reference>
<evidence type="ECO:0000256" key="5">
    <source>
        <dbReference type="ARBA" id="ARBA00022771"/>
    </source>
</evidence>
<name>A0A7T0LIX2_9ACTO</name>
<dbReference type="CDD" id="cd10719">
    <property type="entry name" value="DnaJ_zf"/>
    <property type="match status" value="1"/>
</dbReference>
<dbReference type="FunFam" id="2.60.260.20:FF:000005">
    <property type="entry name" value="Chaperone protein dnaJ 1, mitochondrial"/>
    <property type="match status" value="1"/>
</dbReference>
<dbReference type="GO" id="GO:0042026">
    <property type="term" value="P:protein refolding"/>
    <property type="evidence" value="ECO:0007669"/>
    <property type="project" value="TreeGrafter"/>
</dbReference>
<keyword evidence="6 11" id="KW-0862">Zinc</keyword>
<evidence type="ECO:0000313" key="15">
    <source>
        <dbReference type="EMBL" id="QPL04604.1"/>
    </source>
</evidence>
<evidence type="ECO:0000256" key="6">
    <source>
        <dbReference type="ARBA" id="ARBA00022833"/>
    </source>
</evidence>
<dbReference type="KEGG" id="arep:ID810_07305"/>
<comment type="function">
    <text evidence="11">Participates actively in the response to hyperosmotic and heat shock by preventing the aggregation of stress-denatured proteins and by disaggregating proteins, also in an autonomous, DnaK-independent fashion. Unfolded proteins bind initially to DnaJ; upon interaction with the DnaJ-bound protein, DnaK hydrolyzes its bound ATP, resulting in the formation of a stable complex. GrpE releases ADP from DnaK; ATP binding to DnaK triggers the release of the substrate protein, thus completing the reaction cycle. Several rounds of ATP-dependent interactions between DnaJ, DnaK and GrpE are required for fully efficient folding. Also involved, together with DnaK and GrpE, in the DNA replication of plasmids through activation of initiation proteins.</text>
</comment>
<dbReference type="CDD" id="cd06257">
    <property type="entry name" value="DnaJ"/>
    <property type="match status" value="1"/>
</dbReference>
<dbReference type="GO" id="GO:0008270">
    <property type="term" value="F:zinc ion binding"/>
    <property type="evidence" value="ECO:0007669"/>
    <property type="project" value="UniProtKB-UniRule"/>
</dbReference>
<comment type="cofactor">
    <cofactor evidence="11">
        <name>Zn(2+)</name>
        <dbReference type="ChEBI" id="CHEBI:29105"/>
    </cofactor>
    <text evidence="11">Binds 2 Zn(2+) ions per monomer.</text>
</comment>
<keyword evidence="16" id="KW-1185">Reference proteome</keyword>
<dbReference type="SUPFAM" id="SSF57938">
    <property type="entry name" value="DnaJ/Hsp40 cysteine-rich domain"/>
    <property type="match status" value="1"/>
</dbReference>
<dbReference type="PANTHER" id="PTHR43096:SF48">
    <property type="entry name" value="CHAPERONE PROTEIN DNAJ"/>
    <property type="match status" value="1"/>
</dbReference>
<dbReference type="SMART" id="SM00271">
    <property type="entry name" value="DnaJ"/>
    <property type="match status" value="1"/>
</dbReference>
<dbReference type="InterPro" id="IPR001305">
    <property type="entry name" value="HSP_DnaJ_Cys-rich_dom"/>
</dbReference>
<evidence type="ECO:0000256" key="3">
    <source>
        <dbReference type="ARBA" id="ARBA00022723"/>
    </source>
</evidence>
<gene>
    <name evidence="11 15" type="primary">dnaJ</name>
    <name evidence="15" type="ORF">ID810_07305</name>
</gene>
<feature type="domain" description="J" evidence="13">
    <location>
        <begin position="3"/>
        <end position="66"/>
    </location>
</feature>
<dbReference type="PRINTS" id="PR00625">
    <property type="entry name" value="JDOMAIN"/>
</dbReference>
<dbReference type="Pfam" id="PF00226">
    <property type="entry name" value="DnaJ"/>
    <property type="match status" value="1"/>
</dbReference>
<dbReference type="AlphaFoldDB" id="A0A7T0LIX2"/>
<comment type="domain">
    <text evidence="11">The J domain is necessary and sufficient to stimulate DnaK ATPase activity. Zinc center 1 plays an important role in the autonomous, DnaK-independent chaperone activity of DnaJ. Zinc center 2 is essential for interaction with DnaK and for DnaJ activity.</text>
</comment>
<evidence type="ECO:0000259" key="13">
    <source>
        <dbReference type="PROSITE" id="PS50076"/>
    </source>
</evidence>
<dbReference type="InterPro" id="IPR036410">
    <property type="entry name" value="HSP_DnaJ_Cys-rich_dom_sf"/>
</dbReference>
<evidence type="ECO:0000256" key="2">
    <source>
        <dbReference type="ARBA" id="ARBA00022705"/>
    </source>
</evidence>
<evidence type="ECO:0000256" key="7">
    <source>
        <dbReference type="ARBA" id="ARBA00023016"/>
    </source>
</evidence>
<feature type="binding site" evidence="11">
    <location>
        <position position="198"/>
    </location>
    <ligand>
        <name>Zn(2+)</name>
        <dbReference type="ChEBI" id="CHEBI:29105"/>
        <label>1</label>
    </ligand>
</feature>
<evidence type="ECO:0000256" key="11">
    <source>
        <dbReference type="HAMAP-Rule" id="MF_01152"/>
    </source>
</evidence>
<dbReference type="EMBL" id="CP063989">
    <property type="protein sequence ID" value="QPL04604.1"/>
    <property type="molecule type" value="Genomic_DNA"/>
</dbReference>
<proteinExistence type="inferred from homology"/>
<accession>A0A7T0LIX2</accession>
<feature type="domain" description="CR-type" evidence="14">
    <location>
        <begin position="125"/>
        <end position="207"/>
    </location>
</feature>
<evidence type="ECO:0000256" key="1">
    <source>
        <dbReference type="ARBA" id="ARBA00022490"/>
    </source>
</evidence>
<feature type="binding site" evidence="11">
    <location>
        <position position="158"/>
    </location>
    <ligand>
        <name>Zn(2+)</name>
        <dbReference type="ChEBI" id="CHEBI:29105"/>
        <label>2</label>
    </ligand>
</feature>
<dbReference type="GO" id="GO:0005737">
    <property type="term" value="C:cytoplasm"/>
    <property type="evidence" value="ECO:0007669"/>
    <property type="project" value="UniProtKB-SubCell"/>
</dbReference>
<dbReference type="Gene3D" id="1.10.287.110">
    <property type="entry name" value="DnaJ domain"/>
    <property type="match status" value="1"/>
</dbReference>
<dbReference type="GO" id="GO:0005524">
    <property type="term" value="F:ATP binding"/>
    <property type="evidence" value="ECO:0007669"/>
    <property type="project" value="InterPro"/>
</dbReference>
<dbReference type="CDD" id="cd10747">
    <property type="entry name" value="DnaJ_C"/>
    <property type="match status" value="1"/>
</dbReference>
<evidence type="ECO:0000256" key="8">
    <source>
        <dbReference type="ARBA" id="ARBA00023186"/>
    </source>
</evidence>
<dbReference type="GO" id="GO:0006260">
    <property type="term" value="P:DNA replication"/>
    <property type="evidence" value="ECO:0007669"/>
    <property type="project" value="UniProtKB-KW"/>
</dbReference>
<evidence type="ECO:0000313" key="16">
    <source>
        <dbReference type="Proteomes" id="UP000594637"/>
    </source>
</evidence>
<dbReference type="InterPro" id="IPR002939">
    <property type="entry name" value="DnaJ_C"/>
</dbReference>
<dbReference type="GO" id="GO:0031072">
    <property type="term" value="F:heat shock protein binding"/>
    <property type="evidence" value="ECO:0007669"/>
    <property type="project" value="InterPro"/>
</dbReference>
<dbReference type="FunFam" id="2.10.230.10:FF:000002">
    <property type="entry name" value="Molecular chaperone DnaJ"/>
    <property type="match status" value="1"/>
</dbReference>
<feature type="binding site" evidence="11">
    <location>
        <position position="138"/>
    </location>
    <ligand>
        <name>Zn(2+)</name>
        <dbReference type="ChEBI" id="CHEBI:29105"/>
        <label>1</label>
    </ligand>
</feature>
<dbReference type="Gene3D" id="2.60.260.20">
    <property type="entry name" value="Urease metallochaperone UreE, N-terminal domain"/>
    <property type="match status" value="2"/>
</dbReference>
<dbReference type="Pfam" id="PF01556">
    <property type="entry name" value="DnaJ_C"/>
    <property type="match status" value="1"/>
</dbReference>
<dbReference type="Gene3D" id="2.10.230.10">
    <property type="entry name" value="Heat shock protein DnaJ, cysteine-rich domain"/>
    <property type="match status" value="1"/>
</dbReference>
<evidence type="ECO:0000256" key="10">
    <source>
        <dbReference type="ARBA" id="ARBA00067609"/>
    </source>
</evidence>
<dbReference type="InterPro" id="IPR018253">
    <property type="entry name" value="DnaJ_domain_CS"/>
</dbReference>
<evidence type="ECO:0000256" key="12">
    <source>
        <dbReference type="PROSITE-ProRule" id="PRU00546"/>
    </source>
</evidence>
<comment type="subcellular location">
    <subcellularLocation>
        <location evidence="11">Cytoplasm</location>
    </subcellularLocation>
</comment>
<dbReference type="InterPro" id="IPR001623">
    <property type="entry name" value="DnaJ_domain"/>
</dbReference>
<dbReference type="NCBIfam" id="NF008035">
    <property type="entry name" value="PRK10767.1"/>
    <property type="match status" value="1"/>
</dbReference>
<feature type="binding site" evidence="11">
    <location>
        <position position="141"/>
    </location>
    <ligand>
        <name>Zn(2+)</name>
        <dbReference type="ChEBI" id="CHEBI:29105"/>
        <label>1</label>
    </ligand>
</feature>
<dbReference type="HAMAP" id="MF_01152">
    <property type="entry name" value="DnaJ"/>
    <property type="match status" value="1"/>
</dbReference>
<feature type="binding site" evidence="11">
    <location>
        <position position="184"/>
    </location>
    <ligand>
        <name>Zn(2+)</name>
        <dbReference type="ChEBI" id="CHEBI:29105"/>
        <label>2</label>
    </ligand>
</feature>
<keyword evidence="1 11" id="KW-0963">Cytoplasm</keyword>
<feature type="binding site" evidence="11">
    <location>
        <position position="195"/>
    </location>
    <ligand>
        <name>Zn(2+)</name>
        <dbReference type="ChEBI" id="CHEBI:29105"/>
        <label>1</label>
    </ligand>
</feature>
<comment type="caution">
    <text evidence="11">Lacks conserved residue(s) required for the propagation of feature annotation.</text>
</comment>
<dbReference type="Proteomes" id="UP000594637">
    <property type="component" value="Chromosome"/>
</dbReference>
<dbReference type="Pfam" id="PF00684">
    <property type="entry name" value="DnaJ_CXXCXGXG"/>
    <property type="match status" value="1"/>
</dbReference>
<keyword evidence="5 11" id="KW-0863">Zinc-finger</keyword>
<dbReference type="PROSITE" id="PS50076">
    <property type="entry name" value="DNAJ_2"/>
    <property type="match status" value="1"/>
</dbReference>
<feature type="binding site" evidence="11">
    <location>
        <position position="155"/>
    </location>
    <ligand>
        <name>Zn(2+)</name>
        <dbReference type="ChEBI" id="CHEBI:29105"/>
        <label>2</label>
    </ligand>
</feature>
<feature type="binding site" evidence="11">
    <location>
        <position position="181"/>
    </location>
    <ligand>
        <name>Zn(2+)</name>
        <dbReference type="ChEBI" id="CHEBI:29105"/>
        <label>2</label>
    </ligand>
</feature>
<comment type="subunit">
    <text evidence="11">Homodimer.</text>
</comment>
<keyword evidence="3 11" id="KW-0479">Metal-binding</keyword>
<dbReference type="InterPro" id="IPR008971">
    <property type="entry name" value="HSP40/DnaJ_pept-bd"/>
</dbReference>
<dbReference type="PROSITE" id="PS00636">
    <property type="entry name" value="DNAJ_1"/>
    <property type="match status" value="1"/>
</dbReference>